<gene>
    <name evidence="2" type="ORF">CTEN210_05848</name>
</gene>
<proteinExistence type="predicted"/>
<evidence type="ECO:0000313" key="2">
    <source>
        <dbReference type="EMBL" id="GFH49372.1"/>
    </source>
</evidence>
<accession>A0AAD3CNY4</accession>
<organism evidence="2 3">
    <name type="scientific">Chaetoceros tenuissimus</name>
    <dbReference type="NCBI Taxonomy" id="426638"/>
    <lineage>
        <taxon>Eukaryota</taxon>
        <taxon>Sar</taxon>
        <taxon>Stramenopiles</taxon>
        <taxon>Ochrophyta</taxon>
        <taxon>Bacillariophyta</taxon>
        <taxon>Coscinodiscophyceae</taxon>
        <taxon>Chaetocerotophycidae</taxon>
        <taxon>Chaetocerotales</taxon>
        <taxon>Chaetocerotaceae</taxon>
        <taxon>Chaetoceros</taxon>
    </lineage>
</organism>
<dbReference type="AlphaFoldDB" id="A0AAD3CNY4"/>
<feature type="compositionally biased region" description="Basic and acidic residues" evidence="1">
    <location>
        <begin position="181"/>
        <end position="191"/>
    </location>
</feature>
<feature type="region of interest" description="Disordered" evidence="1">
    <location>
        <begin position="1"/>
        <end position="191"/>
    </location>
</feature>
<sequence>MSSAKNPQSGGIFDRLSKSDTYASSKMKSAGRPVKSKKDPQDPSPKGKTSSSFFDRMSKTETYATAQTRKVNRTANDGTFAEASKGALQRDIKGGTHFRSKMDPKEERKRDGTGPVRKSTTAPVKNQQFFDRMSKAETVASAKTRKANRDKDGKTFAEASDGALMRDYKGGTVMRKGMNPKAERERDGVPEEEMARLALRGEKPGERLKKFQDEIANEETTATASNRKPARKGGKTFAETSDGILMRDYGEGSTMMPCPLDMAHLTELSDDVLFHIFSFVGSTTIGTKYDGISNLFRSLFRLSKRMRKVCIHYAQKVPIDVRLSTPDDSGVMYFIASQKVKIKSFRCYISMHNNVDEMRIRNMFFYISLMLRYGNTCELKSVHFSGGCCVGKVDMDMMQNDRASGIPTLLLKTLSNISCSLKELVLDIDHRSNWFLGFGCKEDEIRDTLHDSISQMPNLEILRLGNVPPMGLTLDSASLRLVDFEHCEVDVWIDRCNCERLEKVVQTIFNGLRPVDPWSLEDKLRYEGKEVIRVFDRKFREAKGKLKLEP</sequence>
<feature type="compositionally biased region" description="Polar residues" evidence="1">
    <location>
        <begin position="118"/>
        <end position="129"/>
    </location>
</feature>
<reference evidence="2 3" key="1">
    <citation type="journal article" date="2021" name="Sci. Rep.">
        <title>The genome of the diatom Chaetoceros tenuissimus carries an ancient integrated fragment of an extant virus.</title>
        <authorList>
            <person name="Hongo Y."/>
            <person name="Kimura K."/>
            <person name="Takaki Y."/>
            <person name="Yoshida Y."/>
            <person name="Baba S."/>
            <person name="Kobayashi G."/>
            <person name="Nagasaki K."/>
            <person name="Hano T."/>
            <person name="Tomaru Y."/>
        </authorList>
    </citation>
    <scope>NUCLEOTIDE SEQUENCE [LARGE SCALE GENOMIC DNA]</scope>
    <source>
        <strain evidence="2 3">NIES-3715</strain>
    </source>
</reference>
<protein>
    <recommendedName>
        <fullName evidence="4">F-box domain-containing protein</fullName>
    </recommendedName>
</protein>
<evidence type="ECO:0000313" key="3">
    <source>
        <dbReference type="Proteomes" id="UP001054902"/>
    </source>
</evidence>
<comment type="caution">
    <text evidence="2">The sequence shown here is derived from an EMBL/GenBank/DDBJ whole genome shotgun (WGS) entry which is preliminary data.</text>
</comment>
<feature type="compositionally biased region" description="Basic and acidic residues" evidence="1">
    <location>
        <begin position="88"/>
        <end position="112"/>
    </location>
</feature>
<dbReference type="Proteomes" id="UP001054902">
    <property type="component" value="Unassembled WGS sequence"/>
</dbReference>
<feature type="compositionally biased region" description="Polar residues" evidence="1">
    <location>
        <begin position="60"/>
        <end position="77"/>
    </location>
</feature>
<name>A0AAD3CNY4_9STRA</name>
<keyword evidence="3" id="KW-1185">Reference proteome</keyword>
<dbReference type="EMBL" id="BLLK01000038">
    <property type="protein sequence ID" value="GFH49372.1"/>
    <property type="molecule type" value="Genomic_DNA"/>
</dbReference>
<evidence type="ECO:0008006" key="4">
    <source>
        <dbReference type="Google" id="ProtNLM"/>
    </source>
</evidence>
<feature type="region of interest" description="Disordered" evidence="1">
    <location>
        <begin position="216"/>
        <end position="237"/>
    </location>
</feature>
<evidence type="ECO:0000256" key="1">
    <source>
        <dbReference type="SAM" id="MobiDB-lite"/>
    </source>
</evidence>